<comment type="caution">
    <text evidence="1">The sequence shown here is derived from an EMBL/GenBank/DDBJ whole genome shotgun (WGS) entry which is preliminary data.</text>
</comment>
<accession>A0A941EEJ5</accession>
<protein>
    <recommendedName>
        <fullName evidence="3">Diadenosine tetraphosphate (Ap4A) hydrolase</fullName>
    </recommendedName>
</protein>
<dbReference type="AlphaFoldDB" id="A0A941EEJ5"/>
<gene>
    <name evidence="1" type="ORF">KDK95_21815</name>
</gene>
<organism evidence="1 2">
    <name type="scientific">Actinospica acidithermotolerans</name>
    <dbReference type="NCBI Taxonomy" id="2828514"/>
    <lineage>
        <taxon>Bacteria</taxon>
        <taxon>Bacillati</taxon>
        <taxon>Actinomycetota</taxon>
        <taxon>Actinomycetes</taxon>
        <taxon>Catenulisporales</taxon>
        <taxon>Actinospicaceae</taxon>
        <taxon>Actinospica</taxon>
    </lineage>
</organism>
<dbReference type="RefSeq" id="WP_212520098.1">
    <property type="nucleotide sequence ID" value="NZ_JAGSOH010000071.1"/>
</dbReference>
<evidence type="ECO:0000313" key="1">
    <source>
        <dbReference type="EMBL" id="MBR7828963.1"/>
    </source>
</evidence>
<reference evidence="1" key="1">
    <citation type="submission" date="2021-04" db="EMBL/GenBank/DDBJ databases">
        <title>Genome based classification of Actinospica acidithermotolerans sp. nov., an actinobacterium isolated from an Indonesian hot spring.</title>
        <authorList>
            <person name="Kusuma A.B."/>
            <person name="Putra K.E."/>
            <person name="Nafisah S."/>
            <person name="Loh J."/>
            <person name="Nouioui I."/>
            <person name="Goodfellow M."/>
        </authorList>
    </citation>
    <scope>NUCLEOTIDE SEQUENCE</scope>
    <source>
        <strain evidence="1">MGRD01-02</strain>
    </source>
</reference>
<sequence>MSVEPSEYVKRLPVGQRIAFPAEGIPGWEIFPFEGDLRIKVLEQPVLPEPPRQGEEGAENCQACATPDAEYIWTDEYWRLKGYGPAAVPAVLMLEPRGHHDQSDLPVERATEIGPLFQRIERAVMGLGGIARVHNYRFGDGATHLHYWFFARPEGMMQLRGSCLAIWDDLLPKAPEAEWAETKRRIAAAMATDGGIAHV</sequence>
<dbReference type="EMBL" id="JAGSOH010000071">
    <property type="protein sequence ID" value="MBR7828963.1"/>
    <property type="molecule type" value="Genomic_DNA"/>
</dbReference>
<dbReference type="InterPro" id="IPR036265">
    <property type="entry name" value="HIT-like_sf"/>
</dbReference>
<dbReference type="SUPFAM" id="SSF54197">
    <property type="entry name" value="HIT-like"/>
    <property type="match status" value="1"/>
</dbReference>
<evidence type="ECO:0008006" key="3">
    <source>
        <dbReference type="Google" id="ProtNLM"/>
    </source>
</evidence>
<proteinExistence type="predicted"/>
<dbReference type="Gene3D" id="3.30.428.10">
    <property type="entry name" value="HIT-like"/>
    <property type="match status" value="1"/>
</dbReference>
<name>A0A941EEJ5_9ACTN</name>
<keyword evidence="2" id="KW-1185">Reference proteome</keyword>
<dbReference type="Proteomes" id="UP000676325">
    <property type="component" value="Unassembled WGS sequence"/>
</dbReference>
<evidence type="ECO:0000313" key="2">
    <source>
        <dbReference type="Proteomes" id="UP000676325"/>
    </source>
</evidence>